<feature type="domain" description="Solute-binding protein family 5" evidence="2">
    <location>
        <begin position="86"/>
        <end position="454"/>
    </location>
</feature>
<protein>
    <submittedName>
        <fullName evidence="3">ABC transporter substrate-binding protein</fullName>
    </submittedName>
</protein>
<dbReference type="Gene3D" id="3.90.76.10">
    <property type="entry name" value="Dipeptide-binding Protein, Domain 1"/>
    <property type="match status" value="1"/>
</dbReference>
<comment type="caution">
    <text evidence="3">The sequence shown here is derived from an EMBL/GenBank/DDBJ whole genome shotgun (WGS) entry which is preliminary data.</text>
</comment>
<dbReference type="Gene3D" id="3.10.105.10">
    <property type="entry name" value="Dipeptide-binding Protein, Domain 3"/>
    <property type="match status" value="1"/>
</dbReference>
<sequence>MRRWRGAAPLFAVVAASSLVLTACGDDGGGEGDKGKTGGTFVEGINEPDNLTPGFTTSSYSSTVINALFDPLTELTPQGKVKMLDAQSVESTDQQNWTVKLRKGSKFSNGDPVTAESYVDAWNNAAYGPNGAAANYYFANIDGYDALNPEEGKPKEKTLSGLKVVDKQTFTVKLTGKFSDYPLTLATPFAFAPLPKEALDNPKAFKENPVGNGPFQMDGKWEHNQQIKVKKTKGYTGTRKPKVDGVTFRVYTSDDTQYNDVLGGGLDIGTVPANKVKAAKQQVGDRLQTIPAGTMDYLGFPLFEKKYQSADLRKAISMAIDREGIVKAVYDNGFKPMKSLTPPIVPGYQADACGEFCEYDPAKAKALLKKAGGFEGDLTLWFSNADPTYEKWMRIVAQNLKDNLGINAKFKKVPDSDYLTTLNEAKQNGPYRNNWVMDYPSAENYLASMWGVGNRMGWKGKTHDKFNKLIDEAKAAGTDSEREAKYNEAQQIAIDEMPMAPLWNWQNFTIASEKLGEVPIDSYAYDGNGVRIEDVTVK</sequence>
<dbReference type="GO" id="GO:0015833">
    <property type="term" value="P:peptide transport"/>
    <property type="evidence" value="ECO:0007669"/>
    <property type="project" value="TreeGrafter"/>
</dbReference>
<dbReference type="GO" id="GO:1904680">
    <property type="term" value="F:peptide transmembrane transporter activity"/>
    <property type="evidence" value="ECO:0007669"/>
    <property type="project" value="TreeGrafter"/>
</dbReference>
<reference evidence="3 4" key="1">
    <citation type="submission" date="2020-02" db="EMBL/GenBank/DDBJ databases">
        <title>Whole-genome analyses of novel actinobacteria.</title>
        <authorList>
            <person name="Sahin N."/>
        </authorList>
    </citation>
    <scope>NUCLEOTIDE SEQUENCE [LARGE SCALE GENOMIC DNA]</scope>
    <source>
        <strain evidence="3 4">A7024</strain>
    </source>
</reference>
<feature type="chain" id="PRO_5039336071" evidence="1">
    <location>
        <begin position="23"/>
        <end position="538"/>
    </location>
</feature>
<dbReference type="SUPFAM" id="SSF53850">
    <property type="entry name" value="Periplasmic binding protein-like II"/>
    <property type="match status" value="1"/>
</dbReference>
<name>A0A6G4U1R1_9ACTN</name>
<dbReference type="Gene3D" id="3.40.190.10">
    <property type="entry name" value="Periplasmic binding protein-like II"/>
    <property type="match status" value="1"/>
</dbReference>
<dbReference type="RefSeq" id="WP_165238367.1">
    <property type="nucleotide sequence ID" value="NZ_JAAKZV010000069.1"/>
</dbReference>
<proteinExistence type="predicted"/>
<evidence type="ECO:0000256" key="1">
    <source>
        <dbReference type="SAM" id="SignalP"/>
    </source>
</evidence>
<dbReference type="Pfam" id="PF00496">
    <property type="entry name" value="SBP_bac_5"/>
    <property type="match status" value="1"/>
</dbReference>
<evidence type="ECO:0000313" key="3">
    <source>
        <dbReference type="EMBL" id="NGN65690.1"/>
    </source>
</evidence>
<dbReference type="Proteomes" id="UP000481583">
    <property type="component" value="Unassembled WGS sequence"/>
</dbReference>
<dbReference type="PROSITE" id="PS51257">
    <property type="entry name" value="PROKAR_LIPOPROTEIN"/>
    <property type="match status" value="1"/>
</dbReference>
<organism evidence="3 4">
    <name type="scientific">Streptomyces coryli</name>
    <dbReference type="NCBI Taxonomy" id="1128680"/>
    <lineage>
        <taxon>Bacteria</taxon>
        <taxon>Bacillati</taxon>
        <taxon>Actinomycetota</taxon>
        <taxon>Actinomycetes</taxon>
        <taxon>Kitasatosporales</taxon>
        <taxon>Streptomycetaceae</taxon>
        <taxon>Streptomyces</taxon>
    </lineage>
</organism>
<evidence type="ECO:0000259" key="2">
    <source>
        <dbReference type="Pfam" id="PF00496"/>
    </source>
</evidence>
<dbReference type="EMBL" id="JAAKZV010000069">
    <property type="protein sequence ID" value="NGN65690.1"/>
    <property type="molecule type" value="Genomic_DNA"/>
</dbReference>
<dbReference type="PANTHER" id="PTHR30290">
    <property type="entry name" value="PERIPLASMIC BINDING COMPONENT OF ABC TRANSPORTER"/>
    <property type="match status" value="1"/>
</dbReference>
<evidence type="ECO:0000313" key="4">
    <source>
        <dbReference type="Proteomes" id="UP000481583"/>
    </source>
</evidence>
<dbReference type="AlphaFoldDB" id="A0A6G4U1R1"/>
<dbReference type="PIRSF" id="PIRSF002741">
    <property type="entry name" value="MppA"/>
    <property type="match status" value="1"/>
</dbReference>
<dbReference type="PANTHER" id="PTHR30290:SF83">
    <property type="entry name" value="ABC TRANSPORTER SUBSTRATE-BINDING PROTEIN"/>
    <property type="match status" value="1"/>
</dbReference>
<gene>
    <name evidence="3" type="ORF">G5C51_17505</name>
</gene>
<accession>A0A6G4U1R1</accession>
<dbReference type="GO" id="GO:0043190">
    <property type="term" value="C:ATP-binding cassette (ABC) transporter complex"/>
    <property type="evidence" value="ECO:0007669"/>
    <property type="project" value="InterPro"/>
</dbReference>
<dbReference type="InterPro" id="IPR039424">
    <property type="entry name" value="SBP_5"/>
</dbReference>
<feature type="signal peptide" evidence="1">
    <location>
        <begin position="1"/>
        <end position="22"/>
    </location>
</feature>
<dbReference type="GO" id="GO:0042597">
    <property type="term" value="C:periplasmic space"/>
    <property type="evidence" value="ECO:0007669"/>
    <property type="project" value="UniProtKB-ARBA"/>
</dbReference>
<keyword evidence="4" id="KW-1185">Reference proteome</keyword>
<dbReference type="CDD" id="cd00995">
    <property type="entry name" value="PBP2_NikA_DppA_OppA_like"/>
    <property type="match status" value="1"/>
</dbReference>
<dbReference type="InterPro" id="IPR000914">
    <property type="entry name" value="SBP_5_dom"/>
</dbReference>
<keyword evidence="1" id="KW-0732">Signal</keyword>
<dbReference type="InterPro" id="IPR030678">
    <property type="entry name" value="Peptide/Ni-bd"/>
</dbReference>